<dbReference type="FunFam" id="1.20.5.170:FF:000053">
    <property type="entry name" value="BZIP transcription factor AtfA"/>
    <property type="match status" value="1"/>
</dbReference>
<dbReference type="CDD" id="cd14687">
    <property type="entry name" value="bZIP_ATF2"/>
    <property type="match status" value="1"/>
</dbReference>
<feature type="compositionally biased region" description="Basic and acidic residues" evidence="7">
    <location>
        <begin position="377"/>
        <end position="406"/>
    </location>
</feature>
<evidence type="ECO:0000313" key="10">
    <source>
        <dbReference type="Proteomes" id="UP001197093"/>
    </source>
</evidence>
<evidence type="ECO:0000256" key="7">
    <source>
        <dbReference type="SAM" id="MobiDB-lite"/>
    </source>
</evidence>
<dbReference type="EMBL" id="JAHCVI010000002">
    <property type="protein sequence ID" value="KAG7288605.1"/>
    <property type="molecule type" value="Genomic_DNA"/>
</dbReference>
<dbReference type="Proteomes" id="UP001197093">
    <property type="component" value="Unassembled WGS sequence"/>
</dbReference>
<evidence type="ECO:0000313" key="9">
    <source>
        <dbReference type="EMBL" id="KAG7288605.1"/>
    </source>
</evidence>
<comment type="caution">
    <text evidence="9">The sequence shown here is derived from an EMBL/GenBank/DDBJ whole genome shotgun (WGS) entry which is preliminary data.</text>
</comment>
<reference evidence="9" key="1">
    <citation type="submission" date="2023-02" db="EMBL/GenBank/DDBJ databases">
        <authorList>
            <person name="Palmer J.M."/>
        </authorList>
    </citation>
    <scope>NUCLEOTIDE SEQUENCE</scope>
    <source>
        <strain evidence="9">FW57</strain>
    </source>
</reference>
<name>A0AAD4EWS6_9PEZI</name>
<dbReference type="GO" id="GO:0005634">
    <property type="term" value="C:nucleus"/>
    <property type="evidence" value="ECO:0007669"/>
    <property type="project" value="UniProtKB-SubCell"/>
</dbReference>
<feature type="region of interest" description="Disordered" evidence="7">
    <location>
        <begin position="135"/>
        <end position="168"/>
    </location>
</feature>
<keyword evidence="5" id="KW-0539">Nucleus</keyword>
<dbReference type="Pfam" id="PF11785">
    <property type="entry name" value="Aft1_OSA"/>
    <property type="match status" value="1"/>
</dbReference>
<protein>
    <recommendedName>
        <fullName evidence="8">BZIP domain-containing protein</fullName>
    </recommendedName>
</protein>
<feature type="domain" description="BZIP" evidence="8">
    <location>
        <begin position="401"/>
        <end position="464"/>
    </location>
</feature>
<evidence type="ECO:0000256" key="1">
    <source>
        <dbReference type="ARBA" id="ARBA00004123"/>
    </source>
</evidence>
<dbReference type="InterPro" id="IPR002112">
    <property type="entry name" value="Leuzip_Jun"/>
</dbReference>
<dbReference type="SUPFAM" id="SSF57959">
    <property type="entry name" value="Leucine zipper domain"/>
    <property type="match status" value="1"/>
</dbReference>
<sequence>MGPPTGAAARDTQADAKRDAPLKPDESTNAEPAKPLAPPPRPNQPQQQGSNSPDYFNNPVAGSLSLEPNPFEQSFGGAPPRDPGGTKLPSVAALTSPSSLLPGNTPFAWGGGSLRTGPLSPAMLSGPTNDYFGDTHHIRGGFPTPNESSMRTGLTPGGSGSMFPVPSPNSQAIFSQLAGPAATPGTIDFHRTALSAAAAKREQAQSQQQSSQTAPTSQPQEMAAGAPSLKTESKPPTGPFDPHDNDAANGLFMLAQGRNSTQPPAVQQYPAVPAPQVQAHAATSTAPAVQAINTSPQMNGAPSLTSSSVRGVSEVSAGSDESEAARPNTRARGKRNSSSATNNARRKAEEPPAKAPATKKHKTNGGSASLSSIDADMGDHSDDDHDGKDDGTGSKSKMTDEEKRKNFLERNRVAALKCRQRKKQWLANLQTKVEMFSTENESLTAQIGQLREEVVNLKTLLLAHKDCPVTQQQGLHSGYMQQPMEPFNPSLNPYGMPAPMPAQAVMAGQAMNRRFS</sequence>
<keyword evidence="3" id="KW-0238">DNA-binding</keyword>
<evidence type="ECO:0000256" key="6">
    <source>
        <dbReference type="SAM" id="Coils"/>
    </source>
</evidence>
<dbReference type="SMART" id="SM00338">
    <property type="entry name" value="BRLZ"/>
    <property type="match status" value="1"/>
</dbReference>
<dbReference type="InterPro" id="IPR051027">
    <property type="entry name" value="bZIP_transcription_factors"/>
</dbReference>
<keyword evidence="10" id="KW-1185">Reference proteome</keyword>
<dbReference type="Gene3D" id="1.20.5.170">
    <property type="match status" value="1"/>
</dbReference>
<evidence type="ECO:0000256" key="5">
    <source>
        <dbReference type="ARBA" id="ARBA00023242"/>
    </source>
</evidence>
<dbReference type="PRINTS" id="PR00043">
    <property type="entry name" value="LEUZIPPRJUN"/>
</dbReference>
<dbReference type="Pfam" id="PF00170">
    <property type="entry name" value="bZIP_1"/>
    <property type="match status" value="1"/>
</dbReference>
<dbReference type="InterPro" id="IPR021756">
    <property type="entry name" value="TF_Aft1_HRR"/>
</dbReference>
<feature type="compositionally biased region" description="Low complexity" evidence="7">
    <location>
        <begin position="262"/>
        <end position="282"/>
    </location>
</feature>
<dbReference type="InterPro" id="IPR021755">
    <property type="entry name" value="TF_Aft1_HRA"/>
</dbReference>
<accession>A0AAD4EWS6</accession>
<dbReference type="Pfam" id="PF11786">
    <property type="entry name" value="Aft1_HRA"/>
    <property type="match status" value="1"/>
</dbReference>
<evidence type="ECO:0000256" key="4">
    <source>
        <dbReference type="ARBA" id="ARBA00023163"/>
    </source>
</evidence>
<feature type="coiled-coil region" evidence="6">
    <location>
        <begin position="426"/>
        <end position="460"/>
    </location>
</feature>
<keyword evidence="6" id="KW-0175">Coiled coil</keyword>
<dbReference type="Pfam" id="PF11787">
    <property type="entry name" value="Aft1_HRR"/>
    <property type="match status" value="1"/>
</dbReference>
<evidence type="ECO:0000259" key="8">
    <source>
        <dbReference type="PROSITE" id="PS50217"/>
    </source>
</evidence>
<organism evidence="9 10">
    <name type="scientific">Staphylotrichum longicolle</name>
    <dbReference type="NCBI Taxonomy" id="669026"/>
    <lineage>
        <taxon>Eukaryota</taxon>
        <taxon>Fungi</taxon>
        <taxon>Dikarya</taxon>
        <taxon>Ascomycota</taxon>
        <taxon>Pezizomycotina</taxon>
        <taxon>Sordariomycetes</taxon>
        <taxon>Sordariomycetidae</taxon>
        <taxon>Sordariales</taxon>
        <taxon>Chaetomiaceae</taxon>
        <taxon>Staphylotrichum</taxon>
    </lineage>
</organism>
<dbReference type="InterPro" id="IPR004827">
    <property type="entry name" value="bZIP"/>
</dbReference>
<dbReference type="GO" id="GO:0003700">
    <property type="term" value="F:DNA-binding transcription factor activity"/>
    <property type="evidence" value="ECO:0007669"/>
    <property type="project" value="InterPro"/>
</dbReference>
<dbReference type="AlphaFoldDB" id="A0AAD4EWS6"/>
<dbReference type="GO" id="GO:0003677">
    <property type="term" value="F:DNA binding"/>
    <property type="evidence" value="ECO:0007669"/>
    <property type="project" value="UniProtKB-KW"/>
</dbReference>
<keyword evidence="4" id="KW-0804">Transcription</keyword>
<feature type="region of interest" description="Disordered" evidence="7">
    <location>
        <begin position="181"/>
        <end position="406"/>
    </location>
</feature>
<feature type="region of interest" description="Disordered" evidence="7">
    <location>
        <begin position="1"/>
        <end position="101"/>
    </location>
</feature>
<feature type="compositionally biased region" description="Polar residues" evidence="7">
    <location>
        <begin position="283"/>
        <end position="310"/>
    </location>
</feature>
<comment type="subcellular location">
    <subcellularLocation>
        <location evidence="1">Nucleus</location>
    </subcellularLocation>
</comment>
<dbReference type="InterPro" id="IPR020956">
    <property type="entry name" value="TF_Aft1_OSM"/>
</dbReference>
<dbReference type="PROSITE" id="PS50217">
    <property type="entry name" value="BZIP"/>
    <property type="match status" value="1"/>
</dbReference>
<dbReference type="InterPro" id="IPR046347">
    <property type="entry name" value="bZIP_sf"/>
</dbReference>
<feature type="compositionally biased region" description="Basic and acidic residues" evidence="7">
    <location>
        <begin position="12"/>
        <end position="26"/>
    </location>
</feature>
<evidence type="ECO:0000256" key="2">
    <source>
        <dbReference type="ARBA" id="ARBA00023015"/>
    </source>
</evidence>
<evidence type="ECO:0000256" key="3">
    <source>
        <dbReference type="ARBA" id="ARBA00023125"/>
    </source>
</evidence>
<feature type="compositionally biased region" description="Low complexity" evidence="7">
    <location>
        <begin position="204"/>
        <end position="220"/>
    </location>
</feature>
<keyword evidence="2" id="KW-0805">Transcription regulation</keyword>
<dbReference type="PANTHER" id="PTHR19304">
    <property type="entry name" value="CYCLIC-AMP RESPONSE ELEMENT BINDING PROTEIN"/>
    <property type="match status" value="1"/>
</dbReference>
<gene>
    <name evidence="9" type="ORF">NEMBOFW57_004959</name>
</gene>
<proteinExistence type="predicted"/>